<gene>
    <name evidence="1" type="ORF">C1N66_20020</name>
</gene>
<dbReference type="Proteomes" id="UP000464780">
    <property type="component" value="Chromosome"/>
</dbReference>
<organism evidence="1 2">
    <name type="scientific">Bacillus cereus</name>
    <dbReference type="NCBI Taxonomy" id="1396"/>
    <lineage>
        <taxon>Bacteria</taxon>
        <taxon>Bacillati</taxon>
        <taxon>Bacillota</taxon>
        <taxon>Bacilli</taxon>
        <taxon>Bacillales</taxon>
        <taxon>Bacillaceae</taxon>
        <taxon>Bacillus</taxon>
        <taxon>Bacillus cereus group</taxon>
    </lineage>
</organism>
<dbReference type="RefSeq" id="WP_098629590.1">
    <property type="nucleotide sequence ID" value="NZ_CP028009.1"/>
</dbReference>
<protein>
    <submittedName>
        <fullName evidence="1">Uncharacterized protein</fullName>
    </submittedName>
</protein>
<sequence length="86" mass="10174">MTEIESRLQYKYIKSNNRLAAVNLYSKNGPFDVIHNIVIHTDDRFQRIYIYENGIIASEEIYGDKTILRFNRPFSEDEHGTLSFDE</sequence>
<dbReference type="AlphaFoldDB" id="A0AB73ULD9"/>
<proteinExistence type="predicted"/>
<name>A0AB73ULD9_BACCE</name>
<accession>A0AB73ULD9</accession>
<reference evidence="1 2" key="1">
    <citation type="submission" date="2018-03" db="EMBL/GenBank/DDBJ databases">
        <title>The complete genome of bacterial strain SGAir0260.</title>
        <authorList>
            <person name="Schuster S.C."/>
        </authorList>
    </citation>
    <scope>NUCLEOTIDE SEQUENCE [LARGE SCALE GENOMIC DNA]</scope>
    <source>
        <strain evidence="1 2">SGAir0260</strain>
    </source>
</reference>
<dbReference type="EMBL" id="CP028009">
    <property type="protein sequence ID" value="QHV45311.1"/>
    <property type="molecule type" value="Genomic_DNA"/>
</dbReference>
<evidence type="ECO:0000313" key="1">
    <source>
        <dbReference type="EMBL" id="QHV45311.1"/>
    </source>
</evidence>
<evidence type="ECO:0000313" key="2">
    <source>
        <dbReference type="Proteomes" id="UP000464780"/>
    </source>
</evidence>